<keyword evidence="3" id="KW-1185">Reference proteome</keyword>
<dbReference type="KEGG" id="hhb:Hhub_3558"/>
<dbReference type="RefSeq" id="WP_059057876.1">
    <property type="nucleotide sequence ID" value="NZ_CEML01000001.1"/>
</dbReference>
<gene>
    <name evidence="2" type="ORF">HHUB_3558</name>
</gene>
<evidence type="ECO:0000313" key="3">
    <source>
        <dbReference type="Proteomes" id="UP000066737"/>
    </source>
</evidence>
<reference evidence="3" key="1">
    <citation type="journal article" date="2016" name="Environ. Microbiol.">
        <title>The complete genome of a viable archaeum isolated from 123-million-year-old rock salt.</title>
        <authorList>
            <person name="Jaakkola S.T."/>
            <person name="Pfeiffer F."/>
            <person name="Ravantti J.J."/>
            <person name="Guo Q."/>
            <person name="Liu Y."/>
            <person name="Chen X."/>
            <person name="Ma H."/>
            <person name="Yang C."/>
            <person name="Oksanen H.M."/>
            <person name="Bamford D.H."/>
        </authorList>
    </citation>
    <scope>NUCLEOTIDE SEQUENCE</scope>
    <source>
        <strain evidence="3">JI20-1</strain>
    </source>
</reference>
<feature type="transmembrane region" description="Helical" evidence="1">
    <location>
        <begin position="23"/>
        <end position="53"/>
    </location>
</feature>
<keyword evidence="1" id="KW-1133">Transmembrane helix</keyword>
<keyword evidence="1" id="KW-0812">Transmembrane</keyword>
<sequence>MSATPAADASADERTDSDPDSNWWYWVAAVPVYYVVGTVVGFLVGVAMFVLALTGAGTMDPGTMDPGMMPIGVGFGFAGVFLLAVLLGGVGLLLSVVFPLAIYYDATAVADAPGSWDPDPALYGLLGLAGLVAQPLQVPLAVYYLYKRRDSVGVP</sequence>
<dbReference type="Proteomes" id="UP000066737">
    <property type="component" value="Chromosome I"/>
</dbReference>
<dbReference type="STRING" id="1407499.HHUB_3558"/>
<evidence type="ECO:0000313" key="2">
    <source>
        <dbReference type="EMBL" id="CQH61832.1"/>
    </source>
</evidence>
<accession>A0A0U5H690</accession>
<proteinExistence type="predicted"/>
<protein>
    <submittedName>
        <fullName evidence="2">Uncharacterized protein</fullName>
    </submittedName>
</protein>
<keyword evidence="1" id="KW-0472">Membrane</keyword>
<feature type="transmembrane region" description="Helical" evidence="1">
    <location>
        <begin position="74"/>
        <end position="102"/>
    </location>
</feature>
<dbReference type="AlphaFoldDB" id="A0A0U5H690"/>
<dbReference type="GeneID" id="26660154"/>
<organism evidence="2 3">
    <name type="scientific">Halobacterium hubeiense</name>
    <dbReference type="NCBI Taxonomy" id="1407499"/>
    <lineage>
        <taxon>Archaea</taxon>
        <taxon>Methanobacteriati</taxon>
        <taxon>Methanobacteriota</taxon>
        <taxon>Stenosarchaea group</taxon>
        <taxon>Halobacteria</taxon>
        <taxon>Halobacteriales</taxon>
        <taxon>Halobacteriaceae</taxon>
        <taxon>Halobacterium</taxon>
    </lineage>
</organism>
<feature type="transmembrane region" description="Helical" evidence="1">
    <location>
        <begin position="122"/>
        <end position="146"/>
    </location>
</feature>
<evidence type="ECO:0000256" key="1">
    <source>
        <dbReference type="SAM" id="Phobius"/>
    </source>
</evidence>
<dbReference type="EMBL" id="LN831302">
    <property type="protein sequence ID" value="CQH61832.1"/>
    <property type="molecule type" value="Genomic_DNA"/>
</dbReference>
<name>A0A0U5H690_9EURY</name>